<feature type="region of interest" description="Disordered" evidence="1">
    <location>
        <begin position="41"/>
        <end position="261"/>
    </location>
</feature>
<feature type="region of interest" description="Disordered" evidence="1">
    <location>
        <begin position="291"/>
        <end position="328"/>
    </location>
</feature>
<keyword evidence="2" id="KW-0732">Signal</keyword>
<feature type="compositionally biased region" description="Basic and acidic residues" evidence="1">
    <location>
        <begin position="172"/>
        <end position="192"/>
    </location>
</feature>
<feature type="compositionally biased region" description="Acidic residues" evidence="1">
    <location>
        <begin position="193"/>
        <end position="250"/>
    </location>
</feature>
<dbReference type="Proteomes" id="UP000187429">
    <property type="component" value="Unassembled WGS sequence"/>
</dbReference>
<evidence type="ECO:0000256" key="2">
    <source>
        <dbReference type="SAM" id="SignalP"/>
    </source>
</evidence>
<protein>
    <submittedName>
        <fullName evidence="3">Uncharacterized protein</fullName>
    </submittedName>
</protein>
<feature type="signal peptide" evidence="2">
    <location>
        <begin position="1"/>
        <end position="15"/>
    </location>
</feature>
<name>A0A1R1YMQ3_9FUNG</name>
<dbReference type="OrthoDB" id="10673440at2759"/>
<feature type="compositionally biased region" description="Acidic residues" evidence="1">
    <location>
        <begin position="130"/>
        <end position="171"/>
    </location>
</feature>
<feature type="compositionally biased region" description="Basic and acidic residues" evidence="1">
    <location>
        <begin position="73"/>
        <end position="95"/>
    </location>
</feature>
<sequence>MKSATFLLLGLCVQAVTIPGGNRDRFESLNRAERDYSIGIKPVPLNESKLKSADYSNDESSSEDVSGVEIDDDKSSETIDDSDKDRNDNVVKEVEYNDDTDDEVVVYKDDGDVRDEGAEKYVYKRRDYDSEGEEDDDDDEIFGDEDDEIFGGSEYDTDDIADEIFGDEVDKDDGNVRDEGAEKYVYKRRDDGSEGEEEDDDDDDEIFGDDEDEVFGDDDDEIFGGGEYDTDDIAYEIFGDEVDKDDDEISSDEKGQGLGSENTVEEYGCKVNPDGSETCYSGSDSILLKGERNGEGPVKEFQPAGSDAVFGDKTSGNGQGGSNSYAADTSTNQKRDVLNGVNHNRNYHISLEKYMQNSLKLENSVKSVMHYFIERYRILHGIFINYGKMYPGNMSVHFEGSENRSGLCESDDSNGKDINTIQCSRETFVNSRTTTATRTFHRSKGLNDNGVEFYEIKKQLDYLYEKVKYHSPIYTFYLSVLDIDELIEARRKFNSDLFDLTKKFEEFRREYEVIIYSYNINMRDYEKRRYLDPLEKTAAQVEYVKRAQTQFKLAYGGVIDMYSKYYSSNKNEKYAGVS</sequence>
<accession>A0A1R1YMQ3</accession>
<reference evidence="4" key="1">
    <citation type="submission" date="2017-01" db="EMBL/GenBank/DDBJ databases">
        <authorList>
            <person name="Wang Y."/>
            <person name="White M."/>
            <person name="Kvist S."/>
            <person name="Moncalvo J.-M."/>
        </authorList>
    </citation>
    <scope>NUCLEOTIDE SEQUENCE [LARGE SCALE GENOMIC DNA]</scope>
    <source>
        <strain evidence="4">ID-206-W2</strain>
    </source>
</reference>
<dbReference type="AlphaFoldDB" id="A0A1R1YMQ3"/>
<comment type="caution">
    <text evidence="3">The sequence shown here is derived from an EMBL/GenBank/DDBJ whole genome shotgun (WGS) entry which is preliminary data.</text>
</comment>
<proteinExistence type="predicted"/>
<feature type="chain" id="PRO_5013136668" evidence="2">
    <location>
        <begin position="16"/>
        <end position="578"/>
    </location>
</feature>
<feature type="compositionally biased region" description="Basic and acidic residues" evidence="1">
    <location>
        <begin position="105"/>
        <end position="129"/>
    </location>
</feature>
<dbReference type="EMBL" id="LSSM01000683">
    <property type="protein sequence ID" value="OMJ28191.1"/>
    <property type="molecule type" value="Genomic_DNA"/>
</dbReference>
<evidence type="ECO:0000313" key="4">
    <source>
        <dbReference type="Proteomes" id="UP000187429"/>
    </source>
</evidence>
<gene>
    <name evidence="3" type="ORF">AYI69_g2334</name>
</gene>
<evidence type="ECO:0000256" key="1">
    <source>
        <dbReference type="SAM" id="MobiDB-lite"/>
    </source>
</evidence>
<keyword evidence="4" id="KW-1185">Reference proteome</keyword>
<evidence type="ECO:0000313" key="3">
    <source>
        <dbReference type="EMBL" id="OMJ28191.1"/>
    </source>
</evidence>
<organism evidence="3 4">
    <name type="scientific">Smittium culicis</name>
    <dbReference type="NCBI Taxonomy" id="133412"/>
    <lineage>
        <taxon>Eukaryota</taxon>
        <taxon>Fungi</taxon>
        <taxon>Fungi incertae sedis</taxon>
        <taxon>Zoopagomycota</taxon>
        <taxon>Kickxellomycotina</taxon>
        <taxon>Harpellomycetes</taxon>
        <taxon>Harpellales</taxon>
        <taxon>Legeriomycetaceae</taxon>
        <taxon>Smittium</taxon>
    </lineage>
</organism>